<keyword evidence="1" id="KW-0694">RNA-binding</keyword>
<dbReference type="PROSITE" id="PS50878">
    <property type="entry name" value="RT_POL"/>
    <property type="match status" value="1"/>
</dbReference>
<dbReference type="PANTHER" id="PTHR33116:SF77">
    <property type="entry name" value="RNA-DIRECTED DNA POLYMERASE"/>
    <property type="match status" value="1"/>
</dbReference>
<reference evidence="4" key="1">
    <citation type="journal article" date="2022" name="Int. J. Mol. Sci.">
        <title>Draft Genome of Tanacetum Coccineum: Genomic Comparison of Closely Related Tanacetum-Family Plants.</title>
        <authorList>
            <person name="Yamashiro T."/>
            <person name="Shiraishi A."/>
            <person name="Nakayama K."/>
            <person name="Satake H."/>
        </authorList>
    </citation>
    <scope>NUCLEOTIDE SEQUENCE</scope>
</reference>
<dbReference type="InterPro" id="IPR005135">
    <property type="entry name" value="Endo/exonuclease/phosphatase"/>
</dbReference>
<dbReference type="SUPFAM" id="SSF56219">
    <property type="entry name" value="DNase I-like"/>
    <property type="match status" value="1"/>
</dbReference>
<dbReference type="PANTHER" id="PTHR33116">
    <property type="entry name" value="REVERSE TRANSCRIPTASE ZINC-BINDING DOMAIN-CONTAINING PROTEIN-RELATED-RELATED"/>
    <property type="match status" value="1"/>
</dbReference>
<dbReference type="InterPro" id="IPR035979">
    <property type="entry name" value="RBD_domain_sf"/>
</dbReference>
<evidence type="ECO:0000259" key="3">
    <source>
        <dbReference type="PROSITE" id="PS50878"/>
    </source>
</evidence>
<evidence type="ECO:0000259" key="2">
    <source>
        <dbReference type="PROSITE" id="PS50102"/>
    </source>
</evidence>
<keyword evidence="4" id="KW-0548">Nucleotidyltransferase</keyword>
<dbReference type="Pfam" id="PF07727">
    <property type="entry name" value="RVT_2"/>
    <property type="match status" value="1"/>
</dbReference>
<dbReference type="InterPro" id="IPR043502">
    <property type="entry name" value="DNA/RNA_pol_sf"/>
</dbReference>
<dbReference type="GO" id="GO:0003964">
    <property type="term" value="F:RNA-directed DNA polymerase activity"/>
    <property type="evidence" value="ECO:0007669"/>
    <property type="project" value="UniProtKB-KW"/>
</dbReference>
<protein>
    <submittedName>
        <fullName evidence="4">RNA-directed DNA polymerase, eukaryota</fullName>
    </submittedName>
</protein>
<dbReference type="CDD" id="cd00590">
    <property type="entry name" value="RRM_SF"/>
    <property type="match status" value="1"/>
</dbReference>
<dbReference type="SMART" id="SM00360">
    <property type="entry name" value="RRM"/>
    <property type="match status" value="1"/>
</dbReference>
<proteinExistence type="predicted"/>
<dbReference type="InterPro" id="IPR000504">
    <property type="entry name" value="RRM_dom"/>
</dbReference>
<dbReference type="SUPFAM" id="SSF56672">
    <property type="entry name" value="DNA/RNA polymerases"/>
    <property type="match status" value="2"/>
</dbReference>
<evidence type="ECO:0000313" key="5">
    <source>
        <dbReference type="Proteomes" id="UP001151760"/>
    </source>
</evidence>
<dbReference type="InterPro" id="IPR012677">
    <property type="entry name" value="Nucleotide-bd_a/b_plait_sf"/>
</dbReference>
<evidence type="ECO:0000256" key="1">
    <source>
        <dbReference type="PROSITE-ProRule" id="PRU00176"/>
    </source>
</evidence>
<dbReference type="CDD" id="cd09272">
    <property type="entry name" value="RNase_HI_RT_Ty1"/>
    <property type="match status" value="1"/>
</dbReference>
<dbReference type="PROSITE" id="PS50102">
    <property type="entry name" value="RRM"/>
    <property type="match status" value="1"/>
</dbReference>
<dbReference type="InterPro" id="IPR026960">
    <property type="entry name" value="RVT-Znf"/>
</dbReference>
<comment type="caution">
    <text evidence="4">The sequence shown here is derived from an EMBL/GenBank/DDBJ whole genome shotgun (WGS) entry which is preliminary data.</text>
</comment>
<dbReference type="Proteomes" id="UP001151760">
    <property type="component" value="Unassembled WGS sequence"/>
</dbReference>
<feature type="domain" description="RRM" evidence="2">
    <location>
        <begin position="16"/>
        <end position="98"/>
    </location>
</feature>
<dbReference type="Pfam" id="PF00078">
    <property type="entry name" value="RVT_1"/>
    <property type="match status" value="1"/>
</dbReference>
<dbReference type="Gene3D" id="3.60.10.10">
    <property type="entry name" value="Endonuclease/exonuclease/phosphatase"/>
    <property type="match status" value="1"/>
</dbReference>
<keyword evidence="5" id="KW-1185">Reference proteome</keyword>
<sequence>MGSFRSKEDDVAKISTSIFVSNFPDSVSAKDLFHSCKQYGHVVDSFIPMKRLKDGKRFGFVRFINVFNVERLVNNLCTIWLNRCKLHANIARFNRDQKNGNKYKTANQKKHEGRKNTFYDPSKEAGTFDSRNSFVNVLKGTNMVKETDSSPVIVLEEDCLNSKDLSNSLIGRVKDVGSLSNLKKVLCNEGVGSWFSVLRQASHDFTPEGRIAWVDVEGIPFKFWSGKTFKKIATKWGELLDVDDHDEMSFHSKRICIHTKICSRKFKMSEIPRTGGSILSVMEEIVKVGITMGYNMDGCLAQKAKKDWVKELCNKNKVSFVGLQETKIESIDLLSVRLCWGNVNFDYVHSDSIGNSGGILCIWDPNSFRKDSVTVSDYFVIVRGVWIKSGMDILIVVVYAPHDVRDKRLLWDYLSHVSNQWAGEVVMMGDFNEVRYKSDRFGSNFNAHGADIFNNFIINAGLEEVPLGGSAYTWCHKSASKMSKLDRFLVSENLLNTCPNISAITLDRFLSDHRPILLREASFDYGPTPFRFFHFWFDVDGFDKFVTDSWKDAPGDDSNAMRNLCGKLKFLKVKIRAWYADYRNNSKGSVTNFKEELRILDELIDKGNGSDEIVNNRLEILGKLQQVNKAQASEVAQKAKIKWYVEGDENTKFFHGMLNKKRSQLNIRGIMINGTWTDNPKAVKQEFFQHFRNRFDKPPDQNAHIDMPFPNSLSTDQQKDLECMVSKEEVKRAVWDCGTDKSPGPDGFTFGFYRHFWSTIENDVFEAIKYFFTCGEIPKGCNSTFIALIPKNPDANMVKDFRPISLIGSIYKIIAKILTNRLVGVLGDIVNEVQSAFISERQILDGPFILNEIMQWCRRRKKQSLIFKVDFEKAYDSVRWDFLDDILVKFGFGIKWRGWIQNCLNSSKGSILVNGSPTEEFQFYKGLKQGDPLSPFLFILVMESLHISFQRVVDVGMFTGIKLSSSLNISHLFYADDAIFLGQWNDSNIDTLVHVMECFYRVSGLRINLCKSKIMGIHVDADRIKSAASKLGCLVLNTPFLYLGTKVGENMSRVHAWKEVIVKIKSRLSNWKLKTLSIGGRFTLLKSVLGSTPIFHMSIYKVPSSVLHLLESIRSHFFHGHDPRSKKASWVNWNKVLTAKERGGLGVSSLYALNRGLMCKWVWRFFAHKSLLWSRVIKAIHGPEGGLITDVRRGFRSTWTSIVQEVKKLQNQGVNIFDYIRIKIGNGDNTSFWKDKWHNEGVLKDVFPRLYALERHQNVTIHTKLIDYSLVNSFRRNPRSGVEEFQLDNLSRLVSTITLSSAVDRYVWSLENSGEFSVKSIRQVIDANCFPVIHSATRWVKSVPVKVNIMVWKIKMDGLPTRMNISRRGIEIDSIVCPICNSGAESSCHIFFQCNLVRQLARKISSWWNVDYVDVSSYEEWYTWLVSLRLQANLKAVFEGIFYCLWWSVWMFRNKILFEKDTPSQARIFDNIVSNSYYWHFVGVQTALVKEVKVMEEIFDQMNNEVDKNAVDKQCHALVSESGLLKTIYDGENHSKLMEFCENSSIGSSQSRGMILRELSWDMEIMLWKAPCFVRDVKGTDYPYRVSLLCPFVHDSIDEMMKVFSDYAAVKAVKSKSWLSVAMLGTLKERSLIHSSQQNPYEACYEKKTWILHSYEYLVLLLSDNMMRSSRKISSQSRHWVFVGCNMHQSMALYAYVRTEPVILTLVNSNQGSLQPTKELEMVNFQEIAENPFQKTPQSFTMFFPPSHNLDTVDPVVFGQSSYGMLSAANLTVDYPPDPYQKMDKDHLSITSLAILSSLWELVPRPIYVMVIALKWIYKVKLDEYGDVLKNKARLVAKGYRQEEGIDFEESFAPVAWIEAIRIFIANAATKNMIIYQMDVKTAFLNGDLQEEVFVSQPEGFEDQENPTHVYRLKKALYGLKQAPRAWYDTLSKFLLANNFFKGAVDPTLFTRKSGKHILLVQIYVDDIIFASTDHNACNIFSKEMSSKFQMSMMGQMSFFLGLQVSQSPGGIFINQAKYALETLKKYGMDLSDPVDTPMVDRLKLDEDLMGIPVDQTRFRGMVGSLMYLTASRPDLVFAVCMCARYQAKPTKKHFEAIKRVFRYLKGTINMGLWYPKDNAMSLTAYADADHAGCQDSRRSTSGSAQFLGDRLVSWSSKKQRSTAISTTEAEYIAMSGCCAQILWMRSQLKDYGFDFNKIPLYCDNKSAIALCCNNVQHSRSKHIDIRHHFIREKVENRVVELYFVETNYQLADILTKALLRERFEFLLPRLGMKNLTPETLKRLQEGEDE</sequence>
<keyword evidence="4" id="KW-0695">RNA-directed DNA polymerase</keyword>
<dbReference type="CDD" id="cd01650">
    <property type="entry name" value="RT_nLTR_like"/>
    <property type="match status" value="1"/>
</dbReference>
<dbReference type="EMBL" id="BQNB010014748">
    <property type="protein sequence ID" value="GJT31920.1"/>
    <property type="molecule type" value="Genomic_DNA"/>
</dbReference>
<evidence type="ECO:0000313" key="4">
    <source>
        <dbReference type="EMBL" id="GJT31920.1"/>
    </source>
</evidence>
<keyword evidence="4" id="KW-0808">Transferase</keyword>
<dbReference type="SUPFAM" id="SSF54928">
    <property type="entry name" value="RNA-binding domain, RBD"/>
    <property type="match status" value="1"/>
</dbReference>
<dbReference type="InterPro" id="IPR000477">
    <property type="entry name" value="RT_dom"/>
</dbReference>
<dbReference type="Pfam" id="PF00076">
    <property type="entry name" value="RRM_1"/>
    <property type="match status" value="1"/>
</dbReference>
<organism evidence="4 5">
    <name type="scientific">Tanacetum coccineum</name>
    <dbReference type="NCBI Taxonomy" id="301880"/>
    <lineage>
        <taxon>Eukaryota</taxon>
        <taxon>Viridiplantae</taxon>
        <taxon>Streptophyta</taxon>
        <taxon>Embryophyta</taxon>
        <taxon>Tracheophyta</taxon>
        <taxon>Spermatophyta</taxon>
        <taxon>Magnoliopsida</taxon>
        <taxon>eudicotyledons</taxon>
        <taxon>Gunneridae</taxon>
        <taxon>Pentapetalae</taxon>
        <taxon>asterids</taxon>
        <taxon>campanulids</taxon>
        <taxon>Asterales</taxon>
        <taxon>Asteraceae</taxon>
        <taxon>Asteroideae</taxon>
        <taxon>Anthemideae</taxon>
        <taxon>Anthemidinae</taxon>
        <taxon>Tanacetum</taxon>
    </lineage>
</organism>
<accession>A0ABQ5CXR4</accession>
<dbReference type="Gene3D" id="3.30.70.330">
    <property type="match status" value="1"/>
</dbReference>
<name>A0ABQ5CXR4_9ASTR</name>
<reference evidence="4" key="2">
    <citation type="submission" date="2022-01" db="EMBL/GenBank/DDBJ databases">
        <authorList>
            <person name="Yamashiro T."/>
            <person name="Shiraishi A."/>
            <person name="Satake H."/>
            <person name="Nakayama K."/>
        </authorList>
    </citation>
    <scope>NUCLEOTIDE SEQUENCE</scope>
</reference>
<feature type="domain" description="Reverse transcriptase" evidence="3">
    <location>
        <begin position="770"/>
        <end position="1047"/>
    </location>
</feature>
<dbReference type="Pfam" id="PF14529">
    <property type="entry name" value="Exo_endo_phos_2"/>
    <property type="match status" value="1"/>
</dbReference>
<dbReference type="InterPro" id="IPR013103">
    <property type="entry name" value="RVT_2"/>
</dbReference>
<dbReference type="Pfam" id="PF13966">
    <property type="entry name" value="zf-RVT"/>
    <property type="match status" value="1"/>
</dbReference>
<gene>
    <name evidence="4" type="ORF">Tco_0922339</name>
</gene>
<dbReference type="InterPro" id="IPR036691">
    <property type="entry name" value="Endo/exonu/phosph_ase_sf"/>
</dbReference>